<dbReference type="InterPro" id="IPR018060">
    <property type="entry name" value="HTH_AraC"/>
</dbReference>
<dbReference type="GO" id="GO:0003700">
    <property type="term" value="F:DNA-binding transcription factor activity"/>
    <property type="evidence" value="ECO:0007669"/>
    <property type="project" value="InterPro"/>
</dbReference>
<keyword evidence="3" id="KW-0804">Transcription</keyword>
<gene>
    <name evidence="5" type="ORF">F0L74_04210</name>
</gene>
<dbReference type="InterPro" id="IPR050204">
    <property type="entry name" value="AraC_XylS_family_regulators"/>
</dbReference>
<dbReference type="GO" id="GO:0043565">
    <property type="term" value="F:sequence-specific DNA binding"/>
    <property type="evidence" value="ECO:0007669"/>
    <property type="project" value="InterPro"/>
</dbReference>
<dbReference type="Gene3D" id="1.10.10.60">
    <property type="entry name" value="Homeodomain-like"/>
    <property type="match status" value="1"/>
</dbReference>
<keyword evidence="1" id="KW-0805">Transcription regulation</keyword>
<reference evidence="5 6" key="2">
    <citation type="submission" date="2019-09" db="EMBL/GenBank/DDBJ databases">
        <authorList>
            <person name="Jin C."/>
        </authorList>
    </citation>
    <scope>NUCLEOTIDE SEQUENCE [LARGE SCALE GENOMIC DNA]</scope>
    <source>
        <strain evidence="5 6">BN140078</strain>
    </source>
</reference>
<feature type="domain" description="HTH araC/xylS-type" evidence="4">
    <location>
        <begin position="168"/>
        <end position="266"/>
    </location>
</feature>
<dbReference type="EMBL" id="VUOC01000001">
    <property type="protein sequence ID" value="KAA2245172.1"/>
    <property type="molecule type" value="Genomic_DNA"/>
</dbReference>
<dbReference type="SMART" id="SM00342">
    <property type="entry name" value="HTH_ARAC"/>
    <property type="match status" value="1"/>
</dbReference>
<keyword evidence="6" id="KW-1185">Reference proteome</keyword>
<evidence type="ECO:0000256" key="1">
    <source>
        <dbReference type="ARBA" id="ARBA00023015"/>
    </source>
</evidence>
<dbReference type="PANTHER" id="PTHR46796:SF13">
    <property type="entry name" value="HTH-TYPE TRANSCRIPTIONAL ACTIVATOR RHAS"/>
    <property type="match status" value="1"/>
</dbReference>
<comment type="caution">
    <text evidence="5">The sequence shown here is derived from an EMBL/GenBank/DDBJ whole genome shotgun (WGS) entry which is preliminary data.</text>
</comment>
<accession>A0A5B2W3D9</accession>
<keyword evidence="2" id="KW-0238">DNA-binding</keyword>
<evidence type="ECO:0000256" key="2">
    <source>
        <dbReference type="ARBA" id="ARBA00023125"/>
    </source>
</evidence>
<evidence type="ECO:0000259" key="4">
    <source>
        <dbReference type="PROSITE" id="PS01124"/>
    </source>
</evidence>
<dbReference type="RefSeq" id="WP_149836566.1">
    <property type="nucleotide sequence ID" value="NZ_VUOC01000001.1"/>
</dbReference>
<dbReference type="Proteomes" id="UP000324611">
    <property type="component" value="Unassembled WGS sequence"/>
</dbReference>
<proteinExistence type="predicted"/>
<evidence type="ECO:0000313" key="5">
    <source>
        <dbReference type="EMBL" id="KAA2245172.1"/>
    </source>
</evidence>
<dbReference type="AlphaFoldDB" id="A0A5B2W3D9"/>
<dbReference type="PROSITE" id="PS01124">
    <property type="entry name" value="HTH_ARAC_FAMILY_2"/>
    <property type="match status" value="1"/>
</dbReference>
<sequence>MPVDLLAHIFREKVSVVAPAAALREIVCGYYWYTCSEGNTPLWATLDGEPALLFLLDAPYTISFTGGNAITLEQAFFCCYGLQNTYISAWPQGMRLLVVKFSCNGLYQLLQQPLLSITRSPLVAMADVWGADGLALAAAIRNTGNPRGQAAVLDTFLRRQLPIQPQAAYLVRAAAVQIRQSKGQLSVQTLCREFGVNYKWLERNFKNQLGITPKVYINTIRFLHAYFSMEDYPGNLTCLALEHGYYDQPHFIKEFKRHTGGVPSGR</sequence>
<evidence type="ECO:0000313" key="6">
    <source>
        <dbReference type="Proteomes" id="UP000324611"/>
    </source>
</evidence>
<dbReference type="Pfam" id="PF12833">
    <property type="entry name" value="HTH_18"/>
    <property type="match status" value="1"/>
</dbReference>
<protein>
    <submittedName>
        <fullName evidence="5">Helix-turn-helix transcriptional regulator</fullName>
    </submittedName>
</protein>
<evidence type="ECO:0000256" key="3">
    <source>
        <dbReference type="ARBA" id="ARBA00023163"/>
    </source>
</evidence>
<name>A0A5B2W3D9_9BACT</name>
<organism evidence="5 6">
    <name type="scientific">Chitinophaga agrisoli</name>
    <dbReference type="NCBI Taxonomy" id="2607653"/>
    <lineage>
        <taxon>Bacteria</taxon>
        <taxon>Pseudomonadati</taxon>
        <taxon>Bacteroidota</taxon>
        <taxon>Chitinophagia</taxon>
        <taxon>Chitinophagales</taxon>
        <taxon>Chitinophagaceae</taxon>
        <taxon>Chitinophaga</taxon>
    </lineage>
</organism>
<reference evidence="5 6" key="1">
    <citation type="submission" date="2019-09" db="EMBL/GenBank/DDBJ databases">
        <title>Chitinophaga ginsengihumi sp. nov., isolated from soil of ginseng rhizosphere.</title>
        <authorList>
            <person name="Lee J."/>
        </authorList>
    </citation>
    <scope>NUCLEOTIDE SEQUENCE [LARGE SCALE GENOMIC DNA]</scope>
    <source>
        <strain evidence="5 6">BN140078</strain>
    </source>
</reference>
<dbReference type="PANTHER" id="PTHR46796">
    <property type="entry name" value="HTH-TYPE TRANSCRIPTIONAL ACTIVATOR RHAS-RELATED"/>
    <property type="match status" value="1"/>
</dbReference>